<proteinExistence type="predicted"/>
<name>A0ABS6B8I4_9NOCA</name>
<keyword evidence="2" id="KW-1185">Reference proteome</keyword>
<dbReference type="EMBL" id="JAHKNI010000015">
    <property type="protein sequence ID" value="MBU3066618.1"/>
    <property type="molecule type" value="Genomic_DNA"/>
</dbReference>
<evidence type="ECO:0000313" key="2">
    <source>
        <dbReference type="Proteomes" id="UP000733379"/>
    </source>
</evidence>
<reference evidence="1 2" key="1">
    <citation type="submission" date="2021-06" db="EMBL/GenBank/DDBJ databases">
        <title>Actinomycetes sequencing.</title>
        <authorList>
            <person name="Shan Q."/>
        </authorList>
    </citation>
    <scope>NUCLEOTIDE SEQUENCE [LARGE SCALE GENOMIC DNA]</scope>
    <source>
        <strain evidence="1 2">NEAU-G5</strain>
    </source>
</reference>
<gene>
    <name evidence="1" type="ORF">KO481_34515</name>
</gene>
<organism evidence="1 2">
    <name type="scientific">Nocardia albiluteola</name>
    <dbReference type="NCBI Taxonomy" id="2842303"/>
    <lineage>
        <taxon>Bacteria</taxon>
        <taxon>Bacillati</taxon>
        <taxon>Actinomycetota</taxon>
        <taxon>Actinomycetes</taxon>
        <taxon>Mycobacteriales</taxon>
        <taxon>Nocardiaceae</taxon>
        <taxon>Nocardia</taxon>
    </lineage>
</organism>
<dbReference type="RefSeq" id="WP_215922694.1">
    <property type="nucleotide sequence ID" value="NZ_JAHKNI010000015.1"/>
</dbReference>
<dbReference type="Proteomes" id="UP000733379">
    <property type="component" value="Unassembled WGS sequence"/>
</dbReference>
<comment type="caution">
    <text evidence="1">The sequence shown here is derived from an EMBL/GenBank/DDBJ whole genome shotgun (WGS) entry which is preliminary data.</text>
</comment>
<sequence length="136" mass="14624">MAGYSGTPLPRKLGIKPGHRVLVGDAPAGFTVSPLPEDVEVHRRAGRGVYDVIVGFCPDRAALARHFAHWRTRLTPSGGLWIAWPKASGALTTDLHEAEVRAYGLAAGLVDNKICAVDQDWSALRFVVRLADRTGG</sequence>
<evidence type="ECO:0000313" key="1">
    <source>
        <dbReference type="EMBL" id="MBU3066618.1"/>
    </source>
</evidence>
<protein>
    <submittedName>
        <fullName evidence="1">DUF3052 family protein</fullName>
    </submittedName>
</protein>
<accession>A0ABS6B8I4</accession>